<protein>
    <submittedName>
        <fullName evidence="1">Uncharacterized protein</fullName>
    </submittedName>
</protein>
<evidence type="ECO:0000313" key="1">
    <source>
        <dbReference type="EMBL" id="GIZ04032.1"/>
    </source>
</evidence>
<proteinExistence type="predicted"/>
<dbReference type="Proteomes" id="UP001054945">
    <property type="component" value="Unassembled WGS sequence"/>
</dbReference>
<name>A0AAV4Y9Y1_CAEEX</name>
<comment type="caution">
    <text evidence="1">The sequence shown here is derived from an EMBL/GenBank/DDBJ whole genome shotgun (WGS) entry which is preliminary data.</text>
</comment>
<keyword evidence="2" id="KW-1185">Reference proteome</keyword>
<accession>A0AAV4Y9Y1</accession>
<dbReference type="EMBL" id="BPLR01019025">
    <property type="protein sequence ID" value="GIZ04032.1"/>
    <property type="molecule type" value="Genomic_DNA"/>
</dbReference>
<organism evidence="1 2">
    <name type="scientific">Caerostris extrusa</name>
    <name type="common">Bark spider</name>
    <name type="synonym">Caerostris bankana</name>
    <dbReference type="NCBI Taxonomy" id="172846"/>
    <lineage>
        <taxon>Eukaryota</taxon>
        <taxon>Metazoa</taxon>
        <taxon>Ecdysozoa</taxon>
        <taxon>Arthropoda</taxon>
        <taxon>Chelicerata</taxon>
        <taxon>Arachnida</taxon>
        <taxon>Araneae</taxon>
        <taxon>Araneomorphae</taxon>
        <taxon>Entelegynae</taxon>
        <taxon>Araneoidea</taxon>
        <taxon>Araneidae</taxon>
        <taxon>Caerostris</taxon>
    </lineage>
</organism>
<sequence>MIFPGSLKMYFKRLTFCFCCITILLLSTMEPCIAGHMKMMKKMMKLMKKHQDSGPSTKFLGVKGIFVPIPMPINIDLKDDDEVVEGIPLK</sequence>
<evidence type="ECO:0000313" key="2">
    <source>
        <dbReference type="Proteomes" id="UP001054945"/>
    </source>
</evidence>
<dbReference type="AlphaFoldDB" id="A0AAV4Y9Y1"/>
<reference evidence="1 2" key="1">
    <citation type="submission" date="2021-06" db="EMBL/GenBank/DDBJ databases">
        <title>Caerostris extrusa draft genome.</title>
        <authorList>
            <person name="Kono N."/>
            <person name="Arakawa K."/>
        </authorList>
    </citation>
    <scope>NUCLEOTIDE SEQUENCE [LARGE SCALE GENOMIC DNA]</scope>
</reference>
<gene>
    <name evidence="1" type="ORF">CEXT_239201</name>
</gene>